<keyword evidence="3" id="KW-0158">Chromosome</keyword>
<dbReference type="HOGENOM" id="CLU_046437_0_0_1"/>
<dbReference type="GO" id="GO:0051382">
    <property type="term" value="P:kinetochore assembly"/>
    <property type="evidence" value="ECO:0007669"/>
    <property type="project" value="TreeGrafter"/>
</dbReference>
<organism evidence="10 11">
    <name type="scientific">Henningerozyma blattae (strain ATCC 34711 / CBS 6284 / DSM 70876 / NBRC 10599 / NRRL Y-10934 / UCD 77-7)</name>
    <name type="common">Yeast</name>
    <name type="synonym">Tetrapisispora blattae</name>
    <dbReference type="NCBI Taxonomy" id="1071380"/>
    <lineage>
        <taxon>Eukaryota</taxon>
        <taxon>Fungi</taxon>
        <taxon>Dikarya</taxon>
        <taxon>Ascomycota</taxon>
        <taxon>Saccharomycotina</taxon>
        <taxon>Saccharomycetes</taxon>
        <taxon>Saccharomycetales</taxon>
        <taxon>Saccharomycetaceae</taxon>
        <taxon>Henningerozyma</taxon>
    </lineage>
</organism>
<dbReference type="OrthoDB" id="1884855at2759"/>
<dbReference type="STRING" id="1071380.I2H4E4"/>
<dbReference type="RefSeq" id="XP_004180765.1">
    <property type="nucleotide sequence ID" value="XM_004180717.1"/>
</dbReference>
<keyword evidence="11" id="KW-1185">Reference proteome</keyword>
<protein>
    <recommendedName>
        <fullName evidence="12">Kinetochore-associated protein MTW1</fullName>
    </recommendedName>
</protein>
<dbReference type="OMA" id="CTQAMET"/>
<dbReference type="EMBL" id="HE806320">
    <property type="protein sequence ID" value="CCH61246.1"/>
    <property type="molecule type" value="Genomic_DNA"/>
</dbReference>
<dbReference type="GO" id="GO:0051301">
    <property type="term" value="P:cell division"/>
    <property type="evidence" value="ECO:0007669"/>
    <property type="project" value="UniProtKB-KW"/>
</dbReference>
<dbReference type="PANTHER" id="PTHR14527:SF2">
    <property type="entry name" value="PROTEIN MIS12 HOMOLOG"/>
    <property type="match status" value="1"/>
</dbReference>
<comment type="subcellular location">
    <subcellularLocation>
        <location evidence="1">Chromosome</location>
        <location evidence="1">Centromere</location>
        <location evidence="1">Kinetochore</location>
    </subcellularLocation>
</comment>
<keyword evidence="4" id="KW-0132">Cell division</keyword>
<evidence type="ECO:0000256" key="1">
    <source>
        <dbReference type="ARBA" id="ARBA00004629"/>
    </source>
</evidence>
<evidence type="ECO:0000256" key="3">
    <source>
        <dbReference type="ARBA" id="ARBA00022454"/>
    </source>
</evidence>
<evidence type="ECO:0000256" key="4">
    <source>
        <dbReference type="ARBA" id="ARBA00022618"/>
    </source>
</evidence>
<keyword evidence="6" id="KW-0995">Kinetochore</keyword>
<dbReference type="GO" id="GO:0005634">
    <property type="term" value="C:nucleus"/>
    <property type="evidence" value="ECO:0007669"/>
    <property type="project" value="EnsemblFungi"/>
</dbReference>
<evidence type="ECO:0000256" key="2">
    <source>
        <dbReference type="ARBA" id="ARBA00008643"/>
    </source>
</evidence>
<reference evidence="10 11" key="1">
    <citation type="journal article" date="2011" name="Proc. Natl. Acad. Sci. U.S.A.">
        <title>Evolutionary erosion of yeast sex chromosomes by mating-type switching accidents.</title>
        <authorList>
            <person name="Gordon J.L."/>
            <person name="Armisen D."/>
            <person name="Proux-Wera E."/>
            <person name="Oheigeartaigh S.S."/>
            <person name="Byrne K.P."/>
            <person name="Wolfe K.H."/>
        </authorList>
    </citation>
    <scope>NUCLEOTIDE SEQUENCE [LARGE SCALE GENOMIC DNA]</scope>
    <source>
        <strain evidence="11">ATCC 34711 / CBS 6284 / DSM 70876 / NBRC 10599 / NRRL Y-10934 / UCD 77-7</strain>
    </source>
</reference>
<dbReference type="GO" id="GO:0000922">
    <property type="term" value="C:spindle pole"/>
    <property type="evidence" value="ECO:0007669"/>
    <property type="project" value="EnsemblFungi"/>
</dbReference>
<dbReference type="eggNOG" id="ENOG502S72R">
    <property type="taxonomic scope" value="Eukaryota"/>
</dbReference>
<keyword evidence="9" id="KW-0137">Centromere</keyword>
<dbReference type="Proteomes" id="UP000002866">
    <property type="component" value="Chromosome 5"/>
</dbReference>
<dbReference type="GeneID" id="14496319"/>
<dbReference type="KEGG" id="tbl:TBLA_0E01920"/>
<sequence length="280" mass="32096">MSTPASNSMDILTEYLGFPPISLIDDILNFINETMLKCTFALETYLMSHNVVDGIDYSNEISSGIEKYENILTKSIDKNFDKLELYLLRNVLHIPQDIVNADSFRSVDQMDLNYVNEFQKNLIDSQIKDKLMEITELIESIRSIKLQILKLNKLKVRIMNFKDILNKILSIDPSINADKKSKMLLESISPIKKTIKLLINELKELVLINEENSSLERIRDITNTQSNLLNSELTRNNYLSSTLDTVKDSKMKDSIVDANSIEQDNGHILPKISNPRLDLL</sequence>
<comment type="similarity">
    <text evidence="2">Belongs to the mis12 family.</text>
</comment>
<dbReference type="GO" id="GO:0034501">
    <property type="term" value="P:protein localization to kinetochore"/>
    <property type="evidence" value="ECO:0007669"/>
    <property type="project" value="EnsemblFungi"/>
</dbReference>
<name>I2H4E4_HENB6</name>
<keyword evidence="5" id="KW-0498">Mitosis</keyword>
<keyword evidence="8" id="KW-0131">Cell cycle</keyword>
<evidence type="ECO:0000313" key="10">
    <source>
        <dbReference type="EMBL" id="CCH61246.1"/>
    </source>
</evidence>
<dbReference type="GO" id="GO:0000070">
    <property type="term" value="P:mitotic sister chromatid segregation"/>
    <property type="evidence" value="ECO:0007669"/>
    <property type="project" value="TreeGrafter"/>
</dbReference>
<evidence type="ECO:0008006" key="12">
    <source>
        <dbReference type="Google" id="ProtNLM"/>
    </source>
</evidence>
<evidence type="ECO:0000313" key="11">
    <source>
        <dbReference type="Proteomes" id="UP000002866"/>
    </source>
</evidence>
<dbReference type="InParanoid" id="I2H4E4"/>
<accession>I2H4E4</accession>
<proteinExistence type="inferred from homology"/>
<dbReference type="AlphaFoldDB" id="I2H4E4"/>
<evidence type="ECO:0000256" key="5">
    <source>
        <dbReference type="ARBA" id="ARBA00022776"/>
    </source>
</evidence>
<keyword evidence="7" id="KW-0175">Coiled coil</keyword>
<evidence type="ECO:0000256" key="8">
    <source>
        <dbReference type="ARBA" id="ARBA00023306"/>
    </source>
</evidence>
<dbReference type="FunCoup" id="I2H4E4">
    <property type="interactions" value="93"/>
</dbReference>
<dbReference type="GO" id="GO:0000444">
    <property type="term" value="C:MIS12/MIND type complex"/>
    <property type="evidence" value="ECO:0007669"/>
    <property type="project" value="EnsemblFungi"/>
</dbReference>
<evidence type="ECO:0000256" key="6">
    <source>
        <dbReference type="ARBA" id="ARBA00022838"/>
    </source>
</evidence>
<evidence type="ECO:0000256" key="9">
    <source>
        <dbReference type="ARBA" id="ARBA00023328"/>
    </source>
</evidence>
<gene>
    <name evidence="10" type="primary">TBLA0E01920</name>
    <name evidence="10" type="ORF">TBLA_0E01920</name>
</gene>
<dbReference type="PANTHER" id="PTHR14527">
    <property type="entry name" value="PROTEIN MIS12 HOMOLOG"/>
    <property type="match status" value="1"/>
</dbReference>
<evidence type="ECO:0000256" key="7">
    <source>
        <dbReference type="ARBA" id="ARBA00023054"/>
    </source>
</evidence>
<dbReference type="InterPro" id="IPR008685">
    <property type="entry name" value="Centromere_Mis12"/>
</dbReference>
<dbReference type="Pfam" id="PF05859">
    <property type="entry name" value="Mis12"/>
    <property type="match status" value="1"/>
</dbReference>